<name>A0A8S5Q598_9CAUD</name>
<organism evidence="1">
    <name type="scientific">Siphoviridae sp. ctGKi16</name>
    <dbReference type="NCBI Taxonomy" id="2825410"/>
    <lineage>
        <taxon>Viruses</taxon>
        <taxon>Duplodnaviria</taxon>
        <taxon>Heunggongvirae</taxon>
        <taxon>Uroviricota</taxon>
        <taxon>Caudoviricetes</taxon>
    </lineage>
</organism>
<protein>
    <submittedName>
        <fullName evidence="1">Uncharacterized protein</fullName>
    </submittedName>
</protein>
<reference evidence="1" key="1">
    <citation type="journal article" date="2021" name="Proc. Natl. Acad. Sci. U.S.A.">
        <title>A Catalog of Tens of Thousands of Viruses from Human Metagenomes Reveals Hidden Associations with Chronic Diseases.</title>
        <authorList>
            <person name="Tisza M.J."/>
            <person name="Buck C.B."/>
        </authorList>
    </citation>
    <scope>NUCLEOTIDE SEQUENCE</scope>
    <source>
        <strain evidence="1">CtGKi16</strain>
    </source>
</reference>
<accession>A0A8S5Q598</accession>
<evidence type="ECO:0000313" key="1">
    <source>
        <dbReference type="EMBL" id="DAE14216.1"/>
    </source>
</evidence>
<proteinExistence type="predicted"/>
<dbReference type="EMBL" id="BK015577">
    <property type="protein sequence ID" value="DAE14216.1"/>
    <property type="molecule type" value="Genomic_DNA"/>
</dbReference>
<sequence>MLIPNRSTWLSFNLVIQRARDITAIYGVVHCK</sequence>